<name>A0AAV4MRU8_CAEEX</name>
<dbReference type="Proteomes" id="UP001054945">
    <property type="component" value="Unassembled WGS sequence"/>
</dbReference>
<comment type="caution">
    <text evidence="1">The sequence shown here is derived from an EMBL/GenBank/DDBJ whole genome shotgun (WGS) entry which is preliminary data.</text>
</comment>
<dbReference type="AlphaFoldDB" id="A0AAV4MRU8"/>
<protein>
    <submittedName>
        <fullName evidence="1">Uncharacterized protein</fullName>
    </submittedName>
</protein>
<proteinExistence type="predicted"/>
<keyword evidence="2" id="KW-1185">Reference proteome</keyword>
<organism evidence="1 2">
    <name type="scientific">Caerostris extrusa</name>
    <name type="common">Bark spider</name>
    <name type="synonym">Caerostris bankana</name>
    <dbReference type="NCBI Taxonomy" id="172846"/>
    <lineage>
        <taxon>Eukaryota</taxon>
        <taxon>Metazoa</taxon>
        <taxon>Ecdysozoa</taxon>
        <taxon>Arthropoda</taxon>
        <taxon>Chelicerata</taxon>
        <taxon>Arachnida</taxon>
        <taxon>Araneae</taxon>
        <taxon>Araneomorphae</taxon>
        <taxon>Entelegynae</taxon>
        <taxon>Araneoidea</taxon>
        <taxon>Araneidae</taxon>
        <taxon>Caerostris</taxon>
    </lineage>
</organism>
<evidence type="ECO:0000313" key="1">
    <source>
        <dbReference type="EMBL" id="GIX75166.1"/>
    </source>
</evidence>
<sequence length="149" mass="17218">MKEVNDYHWRNDYQREEELSSKEYTKKGPKGLRKTICPSHAGGLHLEHSSNRTHIVQAPTFVAQQHKVENKIPLPDDPSHNKPHAHPCKISLSLKGIHLCSIYTVMNHRVLLFRTCCFYFEKISFYPNSLTEPHVKESVILFTITVALL</sequence>
<accession>A0AAV4MRU8</accession>
<evidence type="ECO:0000313" key="2">
    <source>
        <dbReference type="Proteomes" id="UP001054945"/>
    </source>
</evidence>
<dbReference type="EMBL" id="BPLR01002564">
    <property type="protein sequence ID" value="GIX75166.1"/>
    <property type="molecule type" value="Genomic_DNA"/>
</dbReference>
<gene>
    <name evidence="1" type="ORF">CEXT_344551</name>
</gene>
<reference evidence="1 2" key="1">
    <citation type="submission" date="2021-06" db="EMBL/GenBank/DDBJ databases">
        <title>Caerostris extrusa draft genome.</title>
        <authorList>
            <person name="Kono N."/>
            <person name="Arakawa K."/>
        </authorList>
    </citation>
    <scope>NUCLEOTIDE SEQUENCE [LARGE SCALE GENOMIC DNA]</scope>
</reference>